<evidence type="ECO:0000313" key="8">
    <source>
        <dbReference type="Proteomes" id="UP000494165"/>
    </source>
</evidence>
<dbReference type="InterPro" id="IPR038336">
    <property type="entry name" value="NET_sf"/>
</dbReference>
<feature type="domain" description="Bromo" evidence="5">
    <location>
        <begin position="211"/>
        <end position="283"/>
    </location>
</feature>
<dbReference type="AlphaFoldDB" id="A0A8S1CF82"/>
<evidence type="ECO:0000256" key="3">
    <source>
        <dbReference type="PROSITE-ProRule" id="PRU00035"/>
    </source>
</evidence>
<dbReference type="CDD" id="cd05498">
    <property type="entry name" value="Bromo_Brdt_II_like"/>
    <property type="match status" value="1"/>
</dbReference>
<protein>
    <recommendedName>
        <fullName evidence="9">Bromo domain-containing protein</fullName>
    </recommendedName>
</protein>
<dbReference type="Gene3D" id="1.20.1270.220">
    <property type="match status" value="1"/>
</dbReference>
<feature type="compositionally biased region" description="Low complexity" evidence="4">
    <location>
        <begin position="489"/>
        <end position="502"/>
    </location>
</feature>
<feature type="region of interest" description="Disordered" evidence="4">
    <location>
        <begin position="362"/>
        <end position="385"/>
    </location>
</feature>
<dbReference type="Pfam" id="PF17035">
    <property type="entry name" value="BET"/>
    <property type="match status" value="1"/>
</dbReference>
<dbReference type="OrthoDB" id="21449at2759"/>
<feature type="domain" description="NET" evidence="6">
    <location>
        <begin position="389"/>
        <end position="473"/>
    </location>
</feature>
<gene>
    <name evidence="7" type="ORF">CLODIP_2_CD02084</name>
</gene>
<dbReference type="GO" id="GO:0006338">
    <property type="term" value="P:chromatin remodeling"/>
    <property type="evidence" value="ECO:0007669"/>
    <property type="project" value="TreeGrafter"/>
</dbReference>
<dbReference type="PROSITE" id="PS51525">
    <property type="entry name" value="NET"/>
    <property type="match status" value="1"/>
</dbReference>
<dbReference type="PANTHER" id="PTHR22880">
    <property type="entry name" value="FALZ-RELATED BROMODOMAIN-CONTAINING PROTEINS"/>
    <property type="match status" value="1"/>
</dbReference>
<dbReference type="InterPro" id="IPR001487">
    <property type="entry name" value="Bromodomain"/>
</dbReference>
<accession>A0A8S1CF82</accession>
<dbReference type="PANTHER" id="PTHR22880:SF225">
    <property type="entry name" value="BROMODOMAIN-CONTAINING PROTEIN BET-1-RELATED"/>
    <property type="match status" value="1"/>
</dbReference>
<feature type="compositionally biased region" description="Low complexity" evidence="4">
    <location>
        <begin position="526"/>
        <end position="538"/>
    </location>
</feature>
<dbReference type="SUPFAM" id="SSF47370">
    <property type="entry name" value="Bromodomain"/>
    <property type="match status" value="2"/>
</dbReference>
<keyword evidence="2 3" id="KW-0103">Bromodomain</keyword>
<dbReference type="FunFam" id="1.20.920.10:FF:000003">
    <property type="entry name" value="Bromodomain-containing protein 2"/>
    <property type="match status" value="1"/>
</dbReference>
<dbReference type="InterPro" id="IPR027353">
    <property type="entry name" value="NET_dom"/>
</dbReference>
<dbReference type="EMBL" id="CADEPI010000032">
    <property type="protein sequence ID" value="CAB3367605.1"/>
    <property type="molecule type" value="Genomic_DNA"/>
</dbReference>
<evidence type="ECO:0000256" key="2">
    <source>
        <dbReference type="ARBA" id="ARBA00023117"/>
    </source>
</evidence>
<dbReference type="Pfam" id="PF00439">
    <property type="entry name" value="Bromodomain"/>
    <property type="match status" value="2"/>
</dbReference>
<evidence type="ECO:0000313" key="7">
    <source>
        <dbReference type="EMBL" id="CAB3367605.1"/>
    </source>
</evidence>
<dbReference type="InterPro" id="IPR043509">
    <property type="entry name" value="Bromo_Brdt_II"/>
</dbReference>
<dbReference type="InterPro" id="IPR018359">
    <property type="entry name" value="Bromodomain_CS"/>
</dbReference>
<dbReference type="PRINTS" id="PR00503">
    <property type="entry name" value="BROMODOMAIN"/>
</dbReference>
<evidence type="ECO:0000256" key="4">
    <source>
        <dbReference type="SAM" id="MobiDB-lite"/>
    </source>
</evidence>
<evidence type="ECO:0000256" key="1">
    <source>
        <dbReference type="ARBA" id="ARBA00022737"/>
    </source>
</evidence>
<proteinExistence type="predicted"/>
<evidence type="ECO:0000259" key="6">
    <source>
        <dbReference type="PROSITE" id="PS51525"/>
    </source>
</evidence>
<dbReference type="GO" id="GO:0000785">
    <property type="term" value="C:chromatin"/>
    <property type="evidence" value="ECO:0007669"/>
    <property type="project" value="TreeGrafter"/>
</dbReference>
<feature type="compositionally biased region" description="Low complexity" evidence="4">
    <location>
        <begin position="93"/>
        <end position="108"/>
    </location>
</feature>
<dbReference type="PROSITE" id="PS50014">
    <property type="entry name" value="BROMODOMAIN_2"/>
    <property type="match status" value="2"/>
</dbReference>
<organism evidence="7 8">
    <name type="scientific">Cloeon dipterum</name>
    <dbReference type="NCBI Taxonomy" id="197152"/>
    <lineage>
        <taxon>Eukaryota</taxon>
        <taxon>Metazoa</taxon>
        <taxon>Ecdysozoa</taxon>
        <taxon>Arthropoda</taxon>
        <taxon>Hexapoda</taxon>
        <taxon>Insecta</taxon>
        <taxon>Pterygota</taxon>
        <taxon>Palaeoptera</taxon>
        <taxon>Ephemeroptera</taxon>
        <taxon>Pisciforma</taxon>
        <taxon>Baetidae</taxon>
        <taxon>Cloeon</taxon>
    </lineage>
</organism>
<dbReference type="Proteomes" id="UP000494165">
    <property type="component" value="Unassembled WGS sequence"/>
</dbReference>
<reference evidence="7 8" key="1">
    <citation type="submission" date="2020-04" db="EMBL/GenBank/DDBJ databases">
        <authorList>
            <person name="Alioto T."/>
            <person name="Alioto T."/>
            <person name="Gomez Garrido J."/>
        </authorList>
    </citation>
    <scope>NUCLEOTIDE SEQUENCE [LARGE SCALE GENOMIC DNA]</scope>
</reference>
<keyword evidence="1" id="KW-0677">Repeat</keyword>
<feature type="region of interest" description="Disordered" evidence="4">
    <location>
        <begin position="76"/>
        <end position="109"/>
    </location>
</feature>
<dbReference type="PROSITE" id="PS00633">
    <property type="entry name" value="BROMODOMAIN_1"/>
    <property type="match status" value="1"/>
</dbReference>
<feature type="domain" description="Bromo" evidence="5">
    <location>
        <begin position="1"/>
        <end position="43"/>
    </location>
</feature>
<name>A0A8S1CF82_9INSE</name>
<dbReference type="InterPro" id="IPR050935">
    <property type="entry name" value="Bromo_chromatin_reader"/>
</dbReference>
<dbReference type="GO" id="GO:0006355">
    <property type="term" value="P:regulation of DNA-templated transcription"/>
    <property type="evidence" value="ECO:0007669"/>
    <property type="project" value="TreeGrafter"/>
</dbReference>
<dbReference type="GO" id="GO:0005634">
    <property type="term" value="C:nucleus"/>
    <property type="evidence" value="ECO:0007669"/>
    <property type="project" value="TreeGrafter"/>
</dbReference>
<keyword evidence="8" id="KW-1185">Reference proteome</keyword>
<dbReference type="Gene3D" id="1.20.920.10">
    <property type="entry name" value="Bromodomain-like"/>
    <property type="match status" value="2"/>
</dbReference>
<dbReference type="SMART" id="SM00297">
    <property type="entry name" value="BROMO"/>
    <property type="match status" value="2"/>
</dbReference>
<feature type="compositionally biased region" description="Basic and acidic residues" evidence="4">
    <location>
        <begin position="308"/>
        <end position="318"/>
    </location>
</feature>
<feature type="region of interest" description="Disordered" evidence="4">
    <location>
        <begin position="473"/>
        <end position="547"/>
    </location>
</feature>
<feature type="region of interest" description="Disordered" evidence="4">
    <location>
        <begin position="304"/>
        <end position="330"/>
    </location>
</feature>
<sequence>MDLGTVKKRLETHYYQSGSECVADLNTIFENCYEYNRMTDDVVRMAKTLEKSFLSKLSRMPKMEFELDLPDSKNAKKGLLEKPLGSAGRGRPRSVSSTSQSVSSYGPSPGIPACAAPHLSPAPSNIAPQMTSLLHGLNSMRPLVSMQGPTPSMTVPQTVLVRPGQVEAKESVKRKIDTTNIHSQAKKARRVAMSDPMKICHDILKELFSKKHKAIAWPFYKHVNTELLGLNNYHTLVKDPMDLGTMKAKMNNREYRSAEEFAHDVRLMIKNCCTYNPPDHDVVTMAKQLKEVFETRYAKIPPNMRGAHHNELPFDVKKPAGASSTSAPKSEAKCKAVRGAGGVPLNTLTGVLDALPAKLGGKPNFKPADPRKENAAGATPPPSAALFLQSEDEDDAEPLSYNEKLQLALDMGKLSGDEQLGRVIEIIQSRESSLKIYNPGGDGEIDLNALKPSTLREIGSYIGSCLEKKCQTPYSTTGRKASTVEERASSSSSSDSDADSSSMPRMKKAKKGHENAAATAVREHSTSQQTPQPPLTKKQLLKIKANDHWQKLRQKQLAREMMRRRQAL</sequence>
<evidence type="ECO:0000259" key="5">
    <source>
        <dbReference type="PROSITE" id="PS50014"/>
    </source>
</evidence>
<dbReference type="InterPro" id="IPR036427">
    <property type="entry name" value="Bromodomain-like_sf"/>
</dbReference>
<comment type="caution">
    <text evidence="7">The sequence shown here is derived from an EMBL/GenBank/DDBJ whole genome shotgun (WGS) entry which is preliminary data.</text>
</comment>
<evidence type="ECO:0008006" key="9">
    <source>
        <dbReference type="Google" id="ProtNLM"/>
    </source>
</evidence>